<reference evidence="2 3" key="1">
    <citation type="journal article" date="2014" name="PLoS ONE">
        <title>Global Analysis of Gene Expression Profiles in Physic Nut (Jatropha curcas L.) Seedlings Exposed to Salt Stress.</title>
        <authorList>
            <person name="Zhang L."/>
            <person name="Zhang C."/>
            <person name="Wu P."/>
            <person name="Chen Y."/>
            <person name="Li M."/>
            <person name="Jiang H."/>
            <person name="Wu G."/>
        </authorList>
    </citation>
    <scope>NUCLEOTIDE SEQUENCE [LARGE SCALE GENOMIC DNA]</scope>
    <source>
        <strain evidence="3">cv. GZQX0401</strain>
        <tissue evidence="2">Young leaves</tissue>
    </source>
</reference>
<evidence type="ECO:0000313" key="2">
    <source>
        <dbReference type="EMBL" id="KDP41021.1"/>
    </source>
</evidence>
<dbReference type="Proteomes" id="UP000027138">
    <property type="component" value="Unassembled WGS sequence"/>
</dbReference>
<feature type="compositionally biased region" description="Low complexity" evidence="1">
    <location>
        <begin position="125"/>
        <end position="135"/>
    </location>
</feature>
<feature type="region of interest" description="Disordered" evidence="1">
    <location>
        <begin position="1"/>
        <end position="39"/>
    </location>
</feature>
<gene>
    <name evidence="2" type="ORF">JCGZ_03553</name>
</gene>
<evidence type="ECO:0000313" key="3">
    <source>
        <dbReference type="Proteomes" id="UP000027138"/>
    </source>
</evidence>
<dbReference type="EMBL" id="KK914324">
    <property type="protein sequence ID" value="KDP41021.1"/>
    <property type="molecule type" value="Genomic_DNA"/>
</dbReference>
<name>A0A067KXS6_JATCU</name>
<sequence length="151" mass="15648">MPLRYKRSRPASSVAAGNRPIAHPSTASPPPTAPVRSSQAQAVLNNTPVLQKGKKLLEGQMLARPSRAPQHACARYKRSRPASSVAAGNRPIAHPSTASPPPTAPDADDTNMEEGNPTPFPGFCTSSSAGTSGASPSFQGAFNLSHDEVLA</sequence>
<feature type="region of interest" description="Disordered" evidence="1">
    <location>
        <begin position="61"/>
        <end position="151"/>
    </location>
</feature>
<evidence type="ECO:0000256" key="1">
    <source>
        <dbReference type="SAM" id="MobiDB-lite"/>
    </source>
</evidence>
<dbReference type="AlphaFoldDB" id="A0A067KXS6"/>
<keyword evidence="3" id="KW-1185">Reference proteome</keyword>
<protein>
    <submittedName>
        <fullName evidence="2">Uncharacterized protein</fullName>
    </submittedName>
</protein>
<proteinExistence type="predicted"/>
<accession>A0A067KXS6</accession>
<organism evidence="2 3">
    <name type="scientific">Jatropha curcas</name>
    <name type="common">Barbados nut</name>
    <dbReference type="NCBI Taxonomy" id="180498"/>
    <lineage>
        <taxon>Eukaryota</taxon>
        <taxon>Viridiplantae</taxon>
        <taxon>Streptophyta</taxon>
        <taxon>Embryophyta</taxon>
        <taxon>Tracheophyta</taxon>
        <taxon>Spermatophyta</taxon>
        <taxon>Magnoliopsida</taxon>
        <taxon>eudicotyledons</taxon>
        <taxon>Gunneridae</taxon>
        <taxon>Pentapetalae</taxon>
        <taxon>rosids</taxon>
        <taxon>fabids</taxon>
        <taxon>Malpighiales</taxon>
        <taxon>Euphorbiaceae</taxon>
        <taxon>Crotonoideae</taxon>
        <taxon>Jatropheae</taxon>
        <taxon>Jatropha</taxon>
    </lineage>
</organism>